<organism evidence="2 3">
    <name type="scientific">Gymnopus androsaceus JB14</name>
    <dbReference type="NCBI Taxonomy" id="1447944"/>
    <lineage>
        <taxon>Eukaryota</taxon>
        <taxon>Fungi</taxon>
        <taxon>Dikarya</taxon>
        <taxon>Basidiomycota</taxon>
        <taxon>Agaricomycotina</taxon>
        <taxon>Agaricomycetes</taxon>
        <taxon>Agaricomycetidae</taxon>
        <taxon>Agaricales</taxon>
        <taxon>Marasmiineae</taxon>
        <taxon>Omphalotaceae</taxon>
        <taxon>Gymnopus</taxon>
    </lineage>
</organism>
<dbReference type="EMBL" id="ML770327">
    <property type="protein sequence ID" value="KAE9383791.1"/>
    <property type="molecule type" value="Genomic_DNA"/>
</dbReference>
<evidence type="ECO:0000313" key="3">
    <source>
        <dbReference type="Proteomes" id="UP000799118"/>
    </source>
</evidence>
<evidence type="ECO:0000313" key="2">
    <source>
        <dbReference type="EMBL" id="KAE9383791.1"/>
    </source>
</evidence>
<protein>
    <submittedName>
        <fullName evidence="2">Uncharacterized protein</fullName>
    </submittedName>
</protein>
<proteinExistence type="predicted"/>
<accession>A0A6A4GEC0</accession>
<sequence>MAAAENLACPLSIHADTGLSYKSGKRSFNWYLVVANGAQLNQEGAYVEFLNAKYAAQDISGDYKGFNAKDDMFAYWIEHCQKRHKHDKDPSICQPFVDPIGPPSSPPSTPPVSRSPSPVPQTLQRTREGTPGPSTPHRSTPHGLRRPANATPIPSTLLAFAEHVRTRDGQQHAENSLVYYSVKTNRGIVSTVNHERAQRVFHTAVVAVDDPMLLRMQDEDCLFDFIYE</sequence>
<feature type="region of interest" description="Disordered" evidence="1">
    <location>
        <begin position="87"/>
        <end position="151"/>
    </location>
</feature>
<evidence type="ECO:0000256" key="1">
    <source>
        <dbReference type="SAM" id="MobiDB-lite"/>
    </source>
</evidence>
<keyword evidence="3" id="KW-1185">Reference proteome</keyword>
<feature type="compositionally biased region" description="Pro residues" evidence="1">
    <location>
        <begin position="100"/>
        <end position="110"/>
    </location>
</feature>
<name>A0A6A4GEC0_9AGAR</name>
<dbReference type="Proteomes" id="UP000799118">
    <property type="component" value="Unassembled WGS sequence"/>
</dbReference>
<dbReference type="AlphaFoldDB" id="A0A6A4GEC0"/>
<gene>
    <name evidence="2" type="ORF">BT96DRAFT_1008785</name>
</gene>
<reference evidence="2" key="1">
    <citation type="journal article" date="2019" name="Environ. Microbiol.">
        <title>Fungal ecological strategies reflected in gene transcription - a case study of two litter decomposers.</title>
        <authorList>
            <person name="Barbi F."/>
            <person name="Kohler A."/>
            <person name="Barry K."/>
            <person name="Baskaran P."/>
            <person name="Daum C."/>
            <person name="Fauchery L."/>
            <person name="Ihrmark K."/>
            <person name="Kuo A."/>
            <person name="LaButti K."/>
            <person name="Lipzen A."/>
            <person name="Morin E."/>
            <person name="Grigoriev I.V."/>
            <person name="Henrissat B."/>
            <person name="Lindahl B."/>
            <person name="Martin F."/>
        </authorList>
    </citation>
    <scope>NUCLEOTIDE SEQUENCE</scope>
    <source>
        <strain evidence="2">JB14</strain>
    </source>
</reference>